<comment type="subcellular location">
    <subcellularLocation>
        <location evidence="1">Nucleus</location>
    </subcellularLocation>
</comment>
<evidence type="ECO:0000256" key="2">
    <source>
        <dbReference type="SAM" id="MobiDB-lite"/>
    </source>
</evidence>
<dbReference type="PANTHER" id="PTHR38627">
    <property type="entry name" value="GA BINDING AND ACTIVATING AND SPK (SPK) DOMAIN CONTAINING-RELATED"/>
    <property type="match status" value="1"/>
</dbReference>
<feature type="region of interest" description="Disordered" evidence="2">
    <location>
        <begin position="827"/>
        <end position="852"/>
    </location>
</feature>
<feature type="domain" description="SPK" evidence="3">
    <location>
        <begin position="370"/>
        <end position="480"/>
    </location>
</feature>
<feature type="compositionally biased region" description="Acidic residues" evidence="2">
    <location>
        <begin position="607"/>
        <end position="618"/>
    </location>
</feature>
<evidence type="ECO:0000256" key="1">
    <source>
        <dbReference type="ARBA" id="ARBA00004123"/>
    </source>
</evidence>
<feature type="region of interest" description="Disordered" evidence="2">
    <location>
        <begin position="481"/>
        <end position="505"/>
    </location>
</feature>
<feature type="region of interest" description="Disordered" evidence="2">
    <location>
        <begin position="604"/>
        <end position="647"/>
    </location>
</feature>
<feature type="compositionally biased region" description="Basic and acidic residues" evidence="2">
    <location>
        <begin position="492"/>
        <end position="502"/>
    </location>
</feature>
<evidence type="ECO:0000313" key="5">
    <source>
        <dbReference type="Proteomes" id="UP000483820"/>
    </source>
</evidence>
<dbReference type="GeneID" id="9802396"/>
<dbReference type="EMBL" id="WUAV01000003">
    <property type="protein sequence ID" value="KAF1762877.1"/>
    <property type="molecule type" value="Genomic_DNA"/>
</dbReference>
<dbReference type="Proteomes" id="UP000483820">
    <property type="component" value="Chromosome III"/>
</dbReference>
<feature type="compositionally biased region" description="Acidic residues" evidence="2">
    <location>
        <begin position="26"/>
        <end position="36"/>
    </location>
</feature>
<reference evidence="4 5" key="1">
    <citation type="submission" date="2019-12" db="EMBL/GenBank/DDBJ databases">
        <title>Chromosome-level assembly of the Caenorhabditis remanei genome.</title>
        <authorList>
            <person name="Teterina A.A."/>
            <person name="Willis J.H."/>
            <person name="Phillips P.C."/>
        </authorList>
    </citation>
    <scope>NUCLEOTIDE SEQUENCE [LARGE SCALE GENOMIC DNA]</scope>
    <source>
        <strain evidence="4 5">PX506</strain>
        <tissue evidence="4">Whole organism</tissue>
    </source>
</reference>
<feature type="domain" description="SPK" evidence="3">
    <location>
        <begin position="222"/>
        <end position="336"/>
    </location>
</feature>
<dbReference type="PANTHER" id="PTHR38627:SF1">
    <property type="entry name" value="G-PROTEIN ALPHA SUBUNIT ACTIVATING PROTEIN GBAS-1-RELATED"/>
    <property type="match status" value="1"/>
</dbReference>
<dbReference type="Pfam" id="PF04435">
    <property type="entry name" value="SPK"/>
    <property type="match status" value="3"/>
</dbReference>
<dbReference type="InterPro" id="IPR009057">
    <property type="entry name" value="Homeodomain-like_sf"/>
</dbReference>
<name>A0A6A5H6Q9_CAERE</name>
<feature type="region of interest" description="Disordered" evidence="2">
    <location>
        <begin position="662"/>
        <end position="705"/>
    </location>
</feature>
<dbReference type="KEGG" id="crq:GCK72_011141"/>
<dbReference type="Gene3D" id="1.10.10.60">
    <property type="entry name" value="Homeodomain-like"/>
    <property type="match status" value="1"/>
</dbReference>
<dbReference type="AlphaFoldDB" id="A0A6A5H6Q9"/>
<feature type="region of interest" description="Disordered" evidence="2">
    <location>
        <begin position="1"/>
        <end position="54"/>
    </location>
</feature>
<dbReference type="SMART" id="SM00583">
    <property type="entry name" value="SPK"/>
    <property type="match status" value="2"/>
</dbReference>
<dbReference type="RefSeq" id="XP_053587823.1">
    <property type="nucleotide sequence ID" value="XM_053728246.1"/>
</dbReference>
<dbReference type="InterPro" id="IPR006570">
    <property type="entry name" value="SPK_dom"/>
</dbReference>
<comment type="caution">
    <text evidence="4">The sequence shown here is derived from an EMBL/GenBank/DDBJ whole genome shotgun (WGS) entry which is preliminary data.</text>
</comment>
<dbReference type="CTD" id="9802396"/>
<feature type="compositionally biased region" description="Basic and acidic residues" evidence="2">
    <location>
        <begin position="636"/>
        <end position="646"/>
    </location>
</feature>
<gene>
    <name evidence="4" type="ORF">GCK72_011141</name>
</gene>
<feature type="compositionally biased region" description="Basic residues" evidence="2">
    <location>
        <begin position="1"/>
        <end position="12"/>
    </location>
</feature>
<dbReference type="InterPro" id="IPR053367">
    <property type="entry name" value="G-alpha_activating_GEF"/>
</dbReference>
<proteinExistence type="predicted"/>
<evidence type="ECO:0000313" key="4">
    <source>
        <dbReference type="EMBL" id="KAF1762877.1"/>
    </source>
</evidence>
<dbReference type="SUPFAM" id="SSF46689">
    <property type="entry name" value="Homeodomain-like"/>
    <property type="match status" value="1"/>
</dbReference>
<evidence type="ECO:0000259" key="3">
    <source>
        <dbReference type="SMART" id="SM00583"/>
    </source>
</evidence>
<protein>
    <recommendedName>
        <fullName evidence="3">SPK domain-containing protein</fullName>
    </recommendedName>
</protein>
<feature type="compositionally biased region" description="Low complexity" evidence="2">
    <location>
        <begin position="37"/>
        <end position="48"/>
    </location>
</feature>
<accession>A0A6A5H6Q9</accession>
<feature type="compositionally biased region" description="Basic and acidic residues" evidence="2">
    <location>
        <begin position="682"/>
        <end position="696"/>
    </location>
</feature>
<sequence length="1207" mass="139244">MASSRPKRQPKPVKRDEFIAIRLDSQSDDDDFEDEPTSSSCSSSSPPSRSKRAYMKRVIQKKDEVSARKSLEYFTPEESQSIFHFILSLCRSKNPLREGRVAKRRVELNSRDLWEKCRELTGSSRDSHAHKQHFMHFCRKLHEYPNLTLEEKVDLYYALDIRVVDASIREKLIEKFEVEFNETGIITGSLLLHHWDIVHPDSENEEEEEAESNKSMKFTEFDDGMMWQFIVDQIKTGEILTNSKKFWEEFRKKHEKKTGGHRVPETYKARYFRILLPNLHRMPFDIETKAALYFHLECAVPEEFRKELSDRVNVKLDEEGMISEYLSCPNPIVLQSRPYKSIIGISSINKLSTLKPPNTSNDTRPYSTEEDGQMWQYILYRSNGKRINQKMNGWVFWKQFMSHVHTDRSLQSLSEHFVKDLMDNIQYLPYDKKTKMDLYFALNHPVEDEVLAEFESVASVVLTRTRSIKFAAGNGFSIGRRGRNGGDESGDEGIHLSEETRRHNTNLFNQMHEMAKKRERIEATASNSDRFPYLPQGIRPRVKYIRKRDRIAAAKRAEKAASLAAKQSPNEPPPYFPNEKLRYQYFTELEYGKRVEDHRRKKRIAEAEEDSENNEDAETEVKLEPMDFVSEDAEIDEKPTRDEPTSFEKIQNAFSMRMDPLDSGAQEERKPEKLSVTSPPKIPEKEQKPERFEDSGALKQAGTVPITSKPTQLIVKTIRERAPYYPEIADSEAPTTIPQTVFRKFKTDHNKVPAYFEQVRPSRAVETVPYVAYDHPALDVVTEQKPERFEDSGALTLASTVPKTKLVWEHVPYYPKIGKIRDYEAPTTSEAPKIPPKVLRPPGIGSRIDPPRKPVPYLYPPSYRTSAKVKGTGATNKPRLTDKKDSGVDAKTLYMAMGGAPKTESIPYYSEEEEDEEEMDFDSAPTSSEAVFRRPRIDPRRDPIPYFCPQQYRISIPEEMDFEPRIPEYDLSSEIQKQPERVPYFPEAEPEEAEPKERQYNLRSYVYDKTPPPLPANRHAPPLYVGRRFIARKVPTTNFLQKKQLVPIVPKQPIPVATMSTFDPINSGIEPNGWVEKKPKKELIVLQGGWNGETMDMMNTPSSSSSGFLTRPASKPSKVMLAMELFNNQKHVPTTTPIEEPLRPHSDEFVDSAIEEMEIHLKTFSKEFSDANSKLTPAQRQMYGDRLLGSVKMFQAGIKKAIMKDPS</sequence>
<dbReference type="GO" id="GO:0005634">
    <property type="term" value="C:nucleus"/>
    <property type="evidence" value="ECO:0007669"/>
    <property type="project" value="UniProtKB-SubCell"/>
</dbReference>
<organism evidence="4 5">
    <name type="scientific">Caenorhabditis remanei</name>
    <name type="common">Caenorhabditis vulgaris</name>
    <dbReference type="NCBI Taxonomy" id="31234"/>
    <lineage>
        <taxon>Eukaryota</taxon>
        <taxon>Metazoa</taxon>
        <taxon>Ecdysozoa</taxon>
        <taxon>Nematoda</taxon>
        <taxon>Chromadorea</taxon>
        <taxon>Rhabditida</taxon>
        <taxon>Rhabditina</taxon>
        <taxon>Rhabditomorpha</taxon>
        <taxon>Rhabditoidea</taxon>
        <taxon>Rhabditidae</taxon>
        <taxon>Peloderinae</taxon>
        <taxon>Caenorhabditis</taxon>
    </lineage>
</organism>